<feature type="region of interest" description="Disordered" evidence="2">
    <location>
        <begin position="258"/>
        <end position="286"/>
    </location>
</feature>
<dbReference type="SUPFAM" id="SSF57756">
    <property type="entry name" value="Retrovirus zinc finger-like domains"/>
    <property type="match status" value="1"/>
</dbReference>
<reference evidence="4 5" key="1">
    <citation type="submission" date="2020-06" db="EMBL/GenBank/DDBJ databases">
        <authorList>
            <person name="Li R."/>
            <person name="Bekaert M."/>
        </authorList>
    </citation>
    <scope>NUCLEOTIDE SEQUENCE [LARGE SCALE GENOMIC DNA]</scope>
    <source>
        <strain evidence="5">wild</strain>
    </source>
</reference>
<dbReference type="SMART" id="SM00343">
    <property type="entry name" value="ZnF_C2HC"/>
    <property type="match status" value="1"/>
</dbReference>
<dbReference type="OrthoDB" id="6181943at2759"/>
<dbReference type="InterPro" id="IPR001878">
    <property type="entry name" value="Znf_CCHC"/>
</dbReference>
<dbReference type="Proteomes" id="UP000507470">
    <property type="component" value="Unassembled WGS sequence"/>
</dbReference>
<dbReference type="PROSITE" id="PS50158">
    <property type="entry name" value="ZF_CCHC"/>
    <property type="match status" value="1"/>
</dbReference>
<feature type="region of interest" description="Disordered" evidence="2">
    <location>
        <begin position="1"/>
        <end position="20"/>
    </location>
</feature>
<keyword evidence="1" id="KW-0863">Zinc-finger</keyword>
<keyword evidence="1" id="KW-0862">Zinc</keyword>
<dbReference type="AlphaFoldDB" id="A0A6J8C7H4"/>
<evidence type="ECO:0000313" key="5">
    <source>
        <dbReference type="Proteomes" id="UP000507470"/>
    </source>
</evidence>
<evidence type="ECO:0000313" key="4">
    <source>
        <dbReference type="EMBL" id="CAC5390989.1"/>
    </source>
</evidence>
<dbReference type="Pfam" id="PF00098">
    <property type="entry name" value="zf-CCHC"/>
    <property type="match status" value="1"/>
</dbReference>
<dbReference type="InterPro" id="IPR021109">
    <property type="entry name" value="Peptidase_aspartic_dom_sf"/>
</dbReference>
<keyword evidence="5" id="KW-1185">Reference proteome</keyword>
<gene>
    <name evidence="4" type="ORF">MCOR_26032</name>
</gene>
<evidence type="ECO:0000259" key="3">
    <source>
        <dbReference type="PROSITE" id="PS50158"/>
    </source>
</evidence>
<dbReference type="EMBL" id="CACVKT020004647">
    <property type="protein sequence ID" value="CAC5390989.1"/>
    <property type="molecule type" value="Genomic_DNA"/>
</dbReference>
<feature type="compositionally biased region" description="Basic residues" evidence="2">
    <location>
        <begin position="267"/>
        <end position="286"/>
    </location>
</feature>
<sequence length="286" mass="33524">MAKLYTQQDDDSSPWQNKQVYRNHKTKMKISRCLNCKEEGHYIKDCTEEKRSPYHKVNRSGFIRNNERSQHQTEEFLRVNGQKLRREARNLVVAEAGENLTTRGSREVKVDLGSETFKWPVYVAPIGNNMLLGCDIIDEMNITLNLKQGLQLNDFLTYQEKKYQGIVSESLNQNIHGDGEGTQTDKANVQMLPELLQEIANVPVAEGIVNIHVIEEDENMFCQEEEMYQLIETLSKESFLKTDLDQTKKELENIKQITQDTQQDWRKMKKKSRRGQRKKRQKERNK</sequence>
<evidence type="ECO:0000256" key="2">
    <source>
        <dbReference type="SAM" id="MobiDB-lite"/>
    </source>
</evidence>
<dbReference type="SUPFAM" id="SSF50630">
    <property type="entry name" value="Acid proteases"/>
    <property type="match status" value="1"/>
</dbReference>
<protein>
    <recommendedName>
        <fullName evidence="3">CCHC-type domain-containing protein</fullName>
    </recommendedName>
</protein>
<proteinExistence type="predicted"/>
<dbReference type="InterPro" id="IPR036875">
    <property type="entry name" value="Znf_CCHC_sf"/>
</dbReference>
<dbReference type="Gene3D" id="4.10.60.10">
    <property type="entry name" value="Zinc finger, CCHC-type"/>
    <property type="match status" value="1"/>
</dbReference>
<dbReference type="GO" id="GO:0003676">
    <property type="term" value="F:nucleic acid binding"/>
    <property type="evidence" value="ECO:0007669"/>
    <property type="project" value="InterPro"/>
</dbReference>
<keyword evidence="1" id="KW-0479">Metal-binding</keyword>
<organism evidence="4 5">
    <name type="scientific">Mytilus coruscus</name>
    <name type="common">Sea mussel</name>
    <dbReference type="NCBI Taxonomy" id="42192"/>
    <lineage>
        <taxon>Eukaryota</taxon>
        <taxon>Metazoa</taxon>
        <taxon>Spiralia</taxon>
        <taxon>Lophotrochozoa</taxon>
        <taxon>Mollusca</taxon>
        <taxon>Bivalvia</taxon>
        <taxon>Autobranchia</taxon>
        <taxon>Pteriomorphia</taxon>
        <taxon>Mytilida</taxon>
        <taxon>Mytiloidea</taxon>
        <taxon>Mytilidae</taxon>
        <taxon>Mytilinae</taxon>
        <taxon>Mytilus</taxon>
    </lineage>
</organism>
<feature type="domain" description="CCHC-type" evidence="3">
    <location>
        <begin position="32"/>
        <end position="48"/>
    </location>
</feature>
<accession>A0A6J8C7H4</accession>
<evidence type="ECO:0000256" key="1">
    <source>
        <dbReference type="PROSITE-ProRule" id="PRU00047"/>
    </source>
</evidence>
<dbReference type="GO" id="GO:0008270">
    <property type="term" value="F:zinc ion binding"/>
    <property type="evidence" value="ECO:0007669"/>
    <property type="project" value="UniProtKB-KW"/>
</dbReference>
<name>A0A6J8C7H4_MYTCO</name>